<dbReference type="GO" id="GO:0005506">
    <property type="term" value="F:iron ion binding"/>
    <property type="evidence" value="ECO:0007669"/>
    <property type="project" value="InterPro"/>
</dbReference>
<dbReference type="SUPFAM" id="SSF48264">
    <property type="entry name" value="Cytochrome P450"/>
    <property type="match status" value="1"/>
</dbReference>
<evidence type="ECO:0008006" key="3">
    <source>
        <dbReference type="Google" id="ProtNLM"/>
    </source>
</evidence>
<name>A0A165TWV8_9APHY</name>
<dbReference type="EMBL" id="KV429034">
    <property type="protein sequence ID" value="KZT74071.1"/>
    <property type="molecule type" value="Genomic_DNA"/>
</dbReference>
<accession>A0A165TWV8</accession>
<dbReference type="Gene3D" id="1.10.630.10">
    <property type="entry name" value="Cytochrome P450"/>
    <property type="match status" value="1"/>
</dbReference>
<gene>
    <name evidence="1" type="ORF">DAEQUDRAFT_661136</name>
</gene>
<dbReference type="GO" id="GO:0016705">
    <property type="term" value="F:oxidoreductase activity, acting on paired donors, with incorporation or reduction of molecular oxygen"/>
    <property type="evidence" value="ECO:0007669"/>
    <property type="project" value="InterPro"/>
</dbReference>
<keyword evidence="2" id="KW-1185">Reference proteome</keyword>
<dbReference type="GO" id="GO:0020037">
    <property type="term" value="F:heme binding"/>
    <property type="evidence" value="ECO:0007669"/>
    <property type="project" value="InterPro"/>
</dbReference>
<protein>
    <recommendedName>
        <fullName evidence="3">Cytochrome P450</fullName>
    </recommendedName>
</protein>
<organism evidence="1 2">
    <name type="scientific">Daedalea quercina L-15889</name>
    <dbReference type="NCBI Taxonomy" id="1314783"/>
    <lineage>
        <taxon>Eukaryota</taxon>
        <taxon>Fungi</taxon>
        <taxon>Dikarya</taxon>
        <taxon>Basidiomycota</taxon>
        <taxon>Agaricomycotina</taxon>
        <taxon>Agaricomycetes</taxon>
        <taxon>Polyporales</taxon>
        <taxon>Fomitopsis</taxon>
    </lineage>
</organism>
<dbReference type="GO" id="GO:0004497">
    <property type="term" value="F:monooxygenase activity"/>
    <property type="evidence" value="ECO:0007669"/>
    <property type="project" value="InterPro"/>
</dbReference>
<dbReference type="STRING" id="1314783.A0A165TWV8"/>
<dbReference type="OrthoDB" id="10029320at2759"/>
<dbReference type="InterPro" id="IPR036396">
    <property type="entry name" value="Cyt_P450_sf"/>
</dbReference>
<sequence>MKLTSLEEIETFLSPPHSIAAQLASRAMANSRLKDAFNINSTFVNGNIDVHSIFTKQVLQQLPIDDTADIMLTRHAIQLISPRKLPLCRLADIAKETVALHLNNIPAVASLDKVVRRITIHVILLGLLRDYVDDSAISTDDLDLVTNGINELWTLSKSSTYRPDLLKEVNERLRCWLPGYGNPLEIIIPAYETLWRVVAIAVSLGHDNRHALPVFGALLKQPTVEQYREFANESFSADAFMQEVLRLYPPTRRISRVVTVSSSSILGKIFPQLFTRKVAIAADVEALQRADVWADSRGEFDPARHHPQRCTEQQRKTLLAFGAGKLTCVAKNWAPQAAAVIVAAILDQIGDEKGFIIEAGRVVGGREGWDGWAIRRTNDLLLT</sequence>
<evidence type="ECO:0000313" key="2">
    <source>
        <dbReference type="Proteomes" id="UP000076727"/>
    </source>
</evidence>
<dbReference type="Pfam" id="PF00067">
    <property type="entry name" value="p450"/>
    <property type="match status" value="1"/>
</dbReference>
<dbReference type="AlphaFoldDB" id="A0A165TWV8"/>
<dbReference type="Proteomes" id="UP000076727">
    <property type="component" value="Unassembled WGS sequence"/>
</dbReference>
<proteinExistence type="predicted"/>
<evidence type="ECO:0000313" key="1">
    <source>
        <dbReference type="EMBL" id="KZT74071.1"/>
    </source>
</evidence>
<reference evidence="1 2" key="1">
    <citation type="journal article" date="2016" name="Mol. Biol. Evol.">
        <title>Comparative Genomics of Early-Diverging Mushroom-Forming Fungi Provides Insights into the Origins of Lignocellulose Decay Capabilities.</title>
        <authorList>
            <person name="Nagy L.G."/>
            <person name="Riley R."/>
            <person name="Tritt A."/>
            <person name="Adam C."/>
            <person name="Daum C."/>
            <person name="Floudas D."/>
            <person name="Sun H."/>
            <person name="Yadav J.S."/>
            <person name="Pangilinan J."/>
            <person name="Larsson K.H."/>
            <person name="Matsuura K."/>
            <person name="Barry K."/>
            <person name="Labutti K."/>
            <person name="Kuo R."/>
            <person name="Ohm R.A."/>
            <person name="Bhattacharya S.S."/>
            <person name="Shirouzu T."/>
            <person name="Yoshinaga Y."/>
            <person name="Martin F.M."/>
            <person name="Grigoriev I.V."/>
            <person name="Hibbett D.S."/>
        </authorList>
    </citation>
    <scope>NUCLEOTIDE SEQUENCE [LARGE SCALE GENOMIC DNA]</scope>
    <source>
        <strain evidence="1 2">L-15889</strain>
    </source>
</reference>
<dbReference type="InterPro" id="IPR001128">
    <property type="entry name" value="Cyt_P450"/>
</dbReference>